<sequence>MACVFQKRHTQFSLYQRRIHHITMARVAVIGVGGWGRNHARVMHELGALAAVCDMDGSRAKEVGERYGARHYASLDEMLSLEKEKELDACLVCTPTKTHFQVARKVMESGLHAFVEKPLSFSANECEEMADMARRNKVALTSGYIERFNPAVRETKKIIADRRYGDLLMMEFHRENRMPPHIKDVGIIYDTSVHDIDTAMYLFGSRPKVVFARSGRKFNPYEDFATIMLGFDDQKVAIIASNWITPKKTRTFSAVCTDGIIAGDFLTQEVRIDGGESTIIPRRQFQEPLLAELRSFVDFIDGRAEAPAVSAQDATSVTRVAEAAIRSCSTGQPVSLDL</sequence>
<dbReference type="SUPFAM" id="SSF55347">
    <property type="entry name" value="Glyceraldehyde-3-phosphate dehydrogenase-like, C-terminal domain"/>
    <property type="match status" value="1"/>
</dbReference>
<dbReference type="Proteomes" id="UP000027093">
    <property type="component" value="Chromosome"/>
</dbReference>
<dbReference type="InterPro" id="IPR055170">
    <property type="entry name" value="GFO_IDH_MocA-like_dom"/>
</dbReference>
<dbReference type="AlphaFoldDB" id="A0A060HIT3"/>
<dbReference type="PANTHER" id="PTHR43377:SF1">
    <property type="entry name" value="BILIVERDIN REDUCTASE A"/>
    <property type="match status" value="1"/>
</dbReference>
<dbReference type="HOGENOM" id="CLU_023194_10_0_2"/>
<gene>
    <name evidence="3" type="ORF">NVIE_010090</name>
</gene>
<dbReference type="InterPro" id="IPR000683">
    <property type="entry name" value="Gfo/Idh/MocA-like_OxRdtase_N"/>
</dbReference>
<evidence type="ECO:0000313" key="3">
    <source>
        <dbReference type="EMBL" id="AIC15235.1"/>
    </source>
</evidence>
<name>A0A060HIT3_9ARCH</name>
<feature type="domain" description="GFO/IDH/MocA-like oxidoreductase" evidence="2">
    <location>
        <begin position="152"/>
        <end position="261"/>
    </location>
</feature>
<dbReference type="EMBL" id="CP007536">
    <property type="protein sequence ID" value="AIC15235.1"/>
    <property type="molecule type" value="Genomic_DNA"/>
</dbReference>
<dbReference type="KEGG" id="nvn:NVIE_010090"/>
<dbReference type="Pfam" id="PF22725">
    <property type="entry name" value="GFO_IDH_MocA_C3"/>
    <property type="match status" value="1"/>
</dbReference>
<evidence type="ECO:0000313" key="4">
    <source>
        <dbReference type="Proteomes" id="UP000027093"/>
    </source>
</evidence>
<dbReference type="SUPFAM" id="SSF51735">
    <property type="entry name" value="NAD(P)-binding Rossmann-fold domains"/>
    <property type="match status" value="1"/>
</dbReference>
<accession>A0A060HIT3</accession>
<organism evidence="3 4">
    <name type="scientific">Nitrososphaera viennensis EN76</name>
    <dbReference type="NCBI Taxonomy" id="926571"/>
    <lineage>
        <taxon>Archaea</taxon>
        <taxon>Nitrososphaerota</taxon>
        <taxon>Nitrososphaeria</taxon>
        <taxon>Nitrososphaerales</taxon>
        <taxon>Nitrososphaeraceae</taxon>
        <taxon>Nitrososphaera</taxon>
    </lineage>
</organism>
<dbReference type="PANTHER" id="PTHR43377">
    <property type="entry name" value="BILIVERDIN REDUCTASE A"/>
    <property type="match status" value="1"/>
</dbReference>
<dbReference type="Gene3D" id="3.30.360.10">
    <property type="entry name" value="Dihydrodipicolinate Reductase, domain 2"/>
    <property type="match status" value="1"/>
</dbReference>
<proteinExistence type="predicted"/>
<reference evidence="3 4" key="1">
    <citation type="journal article" date="2014" name="Int. J. Syst. Evol. Microbiol.">
        <title>Nitrososphaera viennensis gen. nov., sp. nov., an aerobic and mesophilic, ammonia-oxidizing archaeon from soil and a member of the archaeal phylum Thaumarchaeota.</title>
        <authorList>
            <person name="Stieglmeier M."/>
            <person name="Klingl A."/>
            <person name="Alves R.J."/>
            <person name="Rittmann S.K."/>
            <person name="Melcher M."/>
            <person name="Leisch N."/>
            <person name="Schleper C."/>
        </authorList>
    </citation>
    <scope>NUCLEOTIDE SEQUENCE [LARGE SCALE GENOMIC DNA]</scope>
    <source>
        <strain evidence="3">EN76</strain>
    </source>
</reference>
<dbReference type="GO" id="GO:0000166">
    <property type="term" value="F:nucleotide binding"/>
    <property type="evidence" value="ECO:0007669"/>
    <property type="project" value="InterPro"/>
</dbReference>
<feature type="domain" description="Gfo/Idh/MocA-like oxidoreductase N-terminal" evidence="1">
    <location>
        <begin position="26"/>
        <end position="144"/>
    </location>
</feature>
<dbReference type="InterPro" id="IPR051450">
    <property type="entry name" value="Gfo/Idh/MocA_Oxidoreductases"/>
</dbReference>
<evidence type="ECO:0000259" key="2">
    <source>
        <dbReference type="Pfam" id="PF22725"/>
    </source>
</evidence>
<protein>
    <submittedName>
        <fullName evidence="3">Dehydrogenase</fullName>
    </submittedName>
</protein>
<keyword evidence="4" id="KW-1185">Reference proteome</keyword>
<dbReference type="STRING" id="926571.NVIE_010090"/>
<dbReference type="Pfam" id="PF01408">
    <property type="entry name" value="GFO_IDH_MocA"/>
    <property type="match status" value="1"/>
</dbReference>
<evidence type="ECO:0000259" key="1">
    <source>
        <dbReference type="Pfam" id="PF01408"/>
    </source>
</evidence>
<dbReference type="Gene3D" id="3.40.50.720">
    <property type="entry name" value="NAD(P)-binding Rossmann-like Domain"/>
    <property type="match status" value="1"/>
</dbReference>
<dbReference type="InterPro" id="IPR036291">
    <property type="entry name" value="NAD(P)-bd_dom_sf"/>
</dbReference>